<comment type="caution">
    <text evidence="2">The sequence shown here is derived from an EMBL/GenBank/DDBJ whole genome shotgun (WGS) entry which is preliminary data.</text>
</comment>
<dbReference type="EMBL" id="BIFR01000001">
    <property type="protein sequence ID" value="GCE13683.1"/>
    <property type="molecule type" value="Genomic_DNA"/>
</dbReference>
<dbReference type="Gene3D" id="1.20.120.450">
    <property type="entry name" value="dinb family like domain"/>
    <property type="match status" value="1"/>
</dbReference>
<dbReference type="OrthoDB" id="156467at2"/>
<protein>
    <recommendedName>
        <fullName evidence="1">DinB-like domain-containing protein</fullName>
    </recommendedName>
</protein>
<dbReference type="SUPFAM" id="SSF109854">
    <property type="entry name" value="DinB/YfiT-like putative metalloenzymes"/>
    <property type="match status" value="1"/>
</dbReference>
<keyword evidence="3" id="KW-1185">Reference proteome</keyword>
<feature type="domain" description="DinB-like" evidence="1">
    <location>
        <begin position="7"/>
        <end position="154"/>
    </location>
</feature>
<gene>
    <name evidence="2" type="ORF">KTT_35420</name>
</gene>
<dbReference type="Pfam" id="PF12867">
    <property type="entry name" value="DinB_2"/>
    <property type="match status" value="1"/>
</dbReference>
<dbReference type="RefSeq" id="WP_126581186.1">
    <property type="nucleotide sequence ID" value="NZ_BIFR01000001.1"/>
</dbReference>
<evidence type="ECO:0000313" key="3">
    <source>
        <dbReference type="Proteomes" id="UP000287352"/>
    </source>
</evidence>
<organism evidence="2 3">
    <name type="scientific">Tengunoibacter tsumagoiensis</name>
    <dbReference type="NCBI Taxonomy" id="2014871"/>
    <lineage>
        <taxon>Bacteria</taxon>
        <taxon>Bacillati</taxon>
        <taxon>Chloroflexota</taxon>
        <taxon>Ktedonobacteria</taxon>
        <taxon>Ktedonobacterales</taxon>
        <taxon>Dictyobacteraceae</taxon>
        <taxon>Tengunoibacter</taxon>
    </lineage>
</organism>
<dbReference type="AlphaFoldDB" id="A0A402A3F8"/>
<proteinExistence type="predicted"/>
<evidence type="ECO:0000259" key="1">
    <source>
        <dbReference type="Pfam" id="PF12867"/>
    </source>
</evidence>
<name>A0A402A3F8_9CHLR</name>
<dbReference type="Proteomes" id="UP000287352">
    <property type="component" value="Unassembled WGS sequence"/>
</dbReference>
<evidence type="ECO:0000313" key="2">
    <source>
        <dbReference type="EMBL" id="GCE13683.1"/>
    </source>
</evidence>
<dbReference type="InterPro" id="IPR034660">
    <property type="entry name" value="DinB/YfiT-like"/>
</dbReference>
<accession>A0A402A3F8</accession>
<reference evidence="3" key="1">
    <citation type="submission" date="2018-12" db="EMBL/GenBank/DDBJ databases">
        <title>Tengunoibacter tsumagoiensis gen. nov., sp. nov., Dictyobacter kobayashii sp. nov., D. alpinus sp. nov., and D. joshuensis sp. nov. and description of Dictyobacteraceae fam. nov. within the order Ktedonobacterales isolated from Tengu-no-mugimeshi.</title>
        <authorList>
            <person name="Wang C.M."/>
            <person name="Zheng Y."/>
            <person name="Sakai Y."/>
            <person name="Toyoda A."/>
            <person name="Minakuchi Y."/>
            <person name="Abe K."/>
            <person name="Yokota A."/>
            <person name="Yabe S."/>
        </authorList>
    </citation>
    <scope>NUCLEOTIDE SEQUENCE [LARGE SCALE GENOMIC DNA]</scope>
    <source>
        <strain evidence="3">Uno3</strain>
    </source>
</reference>
<dbReference type="InterPro" id="IPR024775">
    <property type="entry name" value="DinB-like"/>
</dbReference>
<sequence length="165" mass="18815">MSAAEALENGHQSVLTALNDLPESEWEIPGADGDWSIKDIVAHLAAYDLVIIDILKTFHDSQPGPYVLKLFRPDGKVNSQEFNQETVATRRYHTAQQVLNEFQEGQLQVTSLLQQFSPASLQQPGTLPWFKTEISLEELLNKLARHLQEHGEQIQRFHHRHDLVE</sequence>